<dbReference type="PROSITE" id="PS51257">
    <property type="entry name" value="PROKAR_LIPOPROTEIN"/>
    <property type="match status" value="1"/>
</dbReference>
<dbReference type="InterPro" id="IPR042278">
    <property type="entry name" value="Mfa-like_1_N"/>
</dbReference>
<protein>
    <submittedName>
        <fullName evidence="1">Fimbrillin family protein</fullName>
    </submittedName>
</protein>
<evidence type="ECO:0000313" key="2">
    <source>
        <dbReference type="Proteomes" id="UP000764045"/>
    </source>
</evidence>
<comment type="caution">
    <text evidence="1">The sequence shown here is derived from an EMBL/GenBank/DDBJ whole genome shotgun (WGS) entry which is preliminary data.</text>
</comment>
<keyword evidence="2" id="KW-1185">Reference proteome</keyword>
<name>A0A939B427_9BACT</name>
<reference evidence="1 2" key="1">
    <citation type="journal article" date="2021" name="Sci. Rep.">
        <title>The distribution of antibiotic resistance genes in chicken gut microbiota commensals.</title>
        <authorList>
            <person name="Juricova H."/>
            <person name="Matiasovicova J."/>
            <person name="Kubasova T."/>
            <person name="Cejkova D."/>
            <person name="Rychlik I."/>
        </authorList>
    </citation>
    <scope>NUCLEOTIDE SEQUENCE [LARGE SCALE GENOMIC DNA]</scope>
    <source>
        <strain evidence="1 2">An819</strain>
    </source>
</reference>
<gene>
    <name evidence="1" type="ORF">H6B30_12865</name>
</gene>
<dbReference type="Proteomes" id="UP000764045">
    <property type="component" value="Unassembled WGS sequence"/>
</dbReference>
<sequence length="383" mass="40229">MNIRFYSLALTVVAMLSSCSNDEGMAAGGGTSHNPGDVAVSLAAAGLTRASIESGADGLFETDSIGVFALASGVLPGVSADGGLAWATDGGWGGSTVLLDNVAANARRSPDATHTDMAFADGPYFYPNDGVYSYSFYAYHPRTSNVEATDSTRVAVIRLTGKEDLIYGKAVGSDPEAFSAIYFRRPGNEGNVPSVHFEHKLMRLTFTAQPVADADGQFDAVCDMAIDSVKVIGVPAEARLTVADMADGNEDGKVSFDWADKAAMEDFLLLDTGDRPLEHGDYFMQVADGKPVEMAVGQGIMLPVPPAGAGQHRYQVAVTLRDRLGNVYHGAPQEVGLPGGRAFEAGKSYNVKLVVGMGLDTLSAARQARRCAGIMDIVEAQGQ</sequence>
<evidence type="ECO:0000313" key="1">
    <source>
        <dbReference type="EMBL" id="MBM6662633.1"/>
    </source>
</evidence>
<dbReference type="AlphaFoldDB" id="A0A939B427"/>
<organism evidence="1 2">
    <name type="scientific">Marseilla massiliensis</name>
    <dbReference type="NCBI Taxonomy" id="1841864"/>
    <lineage>
        <taxon>Bacteria</taxon>
        <taxon>Pseudomonadati</taxon>
        <taxon>Bacteroidota</taxon>
        <taxon>Bacteroidia</taxon>
        <taxon>Bacteroidales</taxon>
        <taxon>Prevotellaceae</taxon>
        <taxon>Marseilla</taxon>
    </lineage>
</organism>
<dbReference type="CDD" id="cd13120">
    <property type="entry name" value="BF2867_like_N"/>
    <property type="match status" value="1"/>
</dbReference>
<dbReference type="EMBL" id="JACJJL010000025">
    <property type="protein sequence ID" value="MBM6662633.1"/>
    <property type="molecule type" value="Genomic_DNA"/>
</dbReference>
<accession>A0A939B427</accession>
<dbReference type="RefSeq" id="WP_205111239.1">
    <property type="nucleotide sequence ID" value="NZ_JACJJL010000025.1"/>
</dbReference>
<dbReference type="Gene3D" id="2.60.40.2620">
    <property type="entry name" value="Fimbrillin-like"/>
    <property type="match status" value="1"/>
</dbReference>
<dbReference type="InterPro" id="IPR025049">
    <property type="entry name" value="Mfa-like_1"/>
</dbReference>
<dbReference type="Pfam" id="PF13149">
    <property type="entry name" value="Mfa_like_1"/>
    <property type="match status" value="1"/>
</dbReference>
<proteinExistence type="predicted"/>